<organism evidence="1 2">
    <name type="scientific">Elysia marginata</name>
    <dbReference type="NCBI Taxonomy" id="1093978"/>
    <lineage>
        <taxon>Eukaryota</taxon>
        <taxon>Metazoa</taxon>
        <taxon>Spiralia</taxon>
        <taxon>Lophotrochozoa</taxon>
        <taxon>Mollusca</taxon>
        <taxon>Gastropoda</taxon>
        <taxon>Heterobranchia</taxon>
        <taxon>Euthyneura</taxon>
        <taxon>Panpulmonata</taxon>
        <taxon>Sacoglossa</taxon>
        <taxon>Placobranchoidea</taxon>
        <taxon>Plakobranchidae</taxon>
        <taxon>Elysia</taxon>
    </lineage>
</organism>
<dbReference type="AlphaFoldDB" id="A0AAV4EDQ7"/>
<name>A0AAV4EDQ7_9GAST</name>
<sequence length="81" mass="8874">MGWSNASTNKSKQPSKPALLAQIGSTSFGPDWFDELPMVLLSICSSWRVDPDCSPAEIVYGTTLRILGEFLHVTLVQPHLS</sequence>
<protein>
    <submittedName>
        <fullName evidence="1">Pro-Pol polyprotein</fullName>
    </submittedName>
</protein>
<comment type="caution">
    <text evidence="1">The sequence shown here is derived from an EMBL/GenBank/DDBJ whole genome shotgun (WGS) entry which is preliminary data.</text>
</comment>
<keyword evidence="2" id="KW-1185">Reference proteome</keyword>
<dbReference type="EMBL" id="BMAT01010695">
    <property type="protein sequence ID" value="GFR58802.1"/>
    <property type="molecule type" value="Genomic_DNA"/>
</dbReference>
<accession>A0AAV4EDQ7</accession>
<reference evidence="1 2" key="1">
    <citation type="journal article" date="2021" name="Elife">
        <title>Chloroplast acquisition without the gene transfer in kleptoplastic sea slugs, Plakobranchus ocellatus.</title>
        <authorList>
            <person name="Maeda T."/>
            <person name="Takahashi S."/>
            <person name="Yoshida T."/>
            <person name="Shimamura S."/>
            <person name="Takaki Y."/>
            <person name="Nagai Y."/>
            <person name="Toyoda A."/>
            <person name="Suzuki Y."/>
            <person name="Arimoto A."/>
            <person name="Ishii H."/>
            <person name="Satoh N."/>
            <person name="Nishiyama T."/>
            <person name="Hasebe M."/>
            <person name="Maruyama T."/>
            <person name="Minagawa J."/>
            <person name="Obokata J."/>
            <person name="Shigenobu S."/>
        </authorList>
    </citation>
    <scope>NUCLEOTIDE SEQUENCE [LARGE SCALE GENOMIC DNA]</scope>
</reference>
<gene>
    <name evidence="1" type="ORF">ElyMa_005369300</name>
</gene>
<dbReference type="Proteomes" id="UP000762676">
    <property type="component" value="Unassembled WGS sequence"/>
</dbReference>
<proteinExistence type="predicted"/>
<evidence type="ECO:0000313" key="2">
    <source>
        <dbReference type="Proteomes" id="UP000762676"/>
    </source>
</evidence>
<evidence type="ECO:0000313" key="1">
    <source>
        <dbReference type="EMBL" id="GFR58802.1"/>
    </source>
</evidence>